<keyword evidence="2" id="KW-0687">Ribonucleoprotein</keyword>
<dbReference type="GO" id="GO:0003735">
    <property type="term" value="F:structural constituent of ribosome"/>
    <property type="evidence" value="ECO:0007669"/>
    <property type="project" value="InterPro"/>
</dbReference>
<reference evidence="3 4" key="1">
    <citation type="submission" date="2017-04" db="EMBL/GenBank/DDBJ databases">
        <title>Novel microbial lineages endemic to geothermal iron-oxide mats fill important gaps in the evolutionary history of Archaea.</title>
        <authorList>
            <person name="Jay Z.J."/>
            <person name="Beam J.P."/>
            <person name="Dlakic M."/>
            <person name="Rusch D.B."/>
            <person name="Kozubal M.A."/>
            <person name="Inskeep W.P."/>
        </authorList>
    </citation>
    <scope>NUCLEOTIDE SEQUENCE [LARGE SCALE GENOMIC DNA]</scope>
    <source>
        <strain evidence="3">OSP_C</strain>
    </source>
</reference>
<dbReference type="Proteomes" id="UP000241473">
    <property type="component" value="Unassembled WGS sequence"/>
</dbReference>
<evidence type="ECO:0000313" key="3">
    <source>
        <dbReference type="EMBL" id="PSN89713.1"/>
    </source>
</evidence>
<dbReference type="GO" id="GO:0005840">
    <property type="term" value="C:ribosome"/>
    <property type="evidence" value="ECO:0007669"/>
    <property type="project" value="UniProtKB-KW"/>
</dbReference>
<dbReference type="GO" id="GO:1990904">
    <property type="term" value="C:ribonucleoprotein complex"/>
    <property type="evidence" value="ECO:0007669"/>
    <property type="project" value="UniProtKB-KW"/>
</dbReference>
<comment type="caution">
    <text evidence="3">The sequence shown here is derived from an EMBL/GenBank/DDBJ whole genome shotgun (WGS) entry which is preliminary data.</text>
</comment>
<keyword evidence="1" id="KW-0689">Ribosomal protein</keyword>
<accession>A0A2R6ATQ5</accession>
<dbReference type="InterPro" id="IPR001593">
    <property type="entry name" value="Ribosomal_eS1"/>
</dbReference>
<proteinExistence type="predicted"/>
<protein>
    <recommendedName>
        <fullName evidence="5">30S ribosomal protein S3Ae</fullName>
    </recommendedName>
</protein>
<evidence type="ECO:0000256" key="2">
    <source>
        <dbReference type="ARBA" id="ARBA00023274"/>
    </source>
</evidence>
<dbReference type="Pfam" id="PF01015">
    <property type="entry name" value="Ribosomal_S3Ae"/>
    <property type="match status" value="1"/>
</dbReference>
<name>A0A2R6ATQ5_9ARCH</name>
<sequence>MSSKVQKVWISVSAPPNFNQAPLPKILASSPEAVLNRRVTVSLSDITGDIRQAHVFVKFRIIEVTDNTAKTRFDQLELAREFVRGMARRGTTKTEVITDVFTKDDAHLRIFIVAISKGRLHRSKRTAIRKVAGEILTNKATNLFFDQFTQELVFGKMTSEIFAAARKIANISTLEVRKVKVLRPPTHIVEAPQNVEAK</sequence>
<evidence type="ECO:0000256" key="1">
    <source>
        <dbReference type="ARBA" id="ARBA00022980"/>
    </source>
</evidence>
<dbReference type="SMART" id="SM01397">
    <property type="entry name" value="Ribosomal_S3Ae"/>
    <property type="match status" value="1"/>
</dbReference>
<evidence type="ECO:0008006" key="5">
    <source>
        <dbReference type="Google" id="ProtNLM"/>
    </source>
</evidence>
<evidence type="ECO:0000313" key="4">
    <source>
        <dbReference type="Proteomes" id="UP000241473"/>
    </source>
</evidence>
<dbReference type="AlphaFoldDB" id="A0A2R6ATQ5"/>
<dbReference type="EMBL" id="NEXB01000001">
    <property type="protein sequence ID" value="PSN89713.1"/>
    <property type="molecule type" value="Genomic_DNA"/>
</dbReference>
<gene>
    <name evidence="3" type="ORF">B9Q00_00435</name>
</gene>
<dbReference type="GO" id="GO:0006412">
    <property type="term" value="P:translation"/>
    <property type="evidence" value="ECO:0007669"/>
    <property type="project" value="InterPro"/>
</dbReference>
<organism evidence="3 4">
    <name type="scientific">Candidatus Marsarchaeota G1 archaeon OSP_C</name>
    <dbReference type="NCBI Taxonomy" id="1978154"/>
    <lineage>
        <taxon>Archaea</taxon>
        <taxon>Candidatus Marsarchaeota</taxon>
        <taxon>Candidatus Marsarchaeota group 1</taxon>
    </lineage>
</organism>